<feature type="transmembrane region" description="Helical" evidence="11">
    <location>
        <begin position="151"/>
        <end position="172"/>
    </location>
</feature>
<name>A0A8S3FXZ3_9BILA</name>
<dbReference type="Proteomes" id="UP000676336">
    <property type="component" value="Unassembled WGS sequence"/>
</dbReference>
<gene>
    <name evidence="12" type="ORF">BYL167_LOCUS38848</name>
    <name evidence="14" type="ORF">GIL414_LOCUS64560</name>
    <name evidence="13" type="ORF">SMN809_LOCUS54980</name>
</gene>
<evidence type="ECO:0000256" key="1">
    <source>
        <dbReference type="ARBA" id="ARBA00004477"/>
    </source>
</evidence>
<keyword evidence="9 11" id="KW-0472">Membrane</keyword>
<keyword evidence="4" id="KW-0328">Glycosyltransferase</keyword>
<dbReference type="EMBL" id="CAJOBI010193084">
    <property type="protein sequence ID" value="CAF4967693.1"/>
    <property type="molecule type" value="Genomic_DNA"/>
</dbReference>
<evidence type="ECO:0000256" key="4">
    <source>
        <dbReference type="ARBA" id="ARBA00022676"/>
    </source>
</evidence>
<comment type="subcellular location">
    <subcellularLocation>
        <location evidence="1">Endoplasmic reticulum membrane</location>
        <topology evidence="1">Multi-pass membrane protein</topology>
    </subcellularLocation>
</comment>
<dbReference type="EMBL" id="CAJOBH010091917">
    <property type="protein sequence ID" value="CAF4569525.1"/>
    <property type="molecule type" value="Genomic_DNA"/>
</dbReference>
<evidence type="ECO:0000256" key="8">
    <source>
        <dbReference type="ARBA" id="ARBA00022989"/>
    </source>
</evidence>
<evidence type="ECO:0000256" key="7">
    <source>
        <dbReference type="ARBA" id="ARBA00022824"/>
    </source>
</evidence>
<evidence type="ECO:0000256" key="11">
    <source>
        <dbReference type="SAM" id="Phobius"/>
    </source>
</evidence>
<evidence type="ECO:0000256" key="10">
    <source>
        <dbReference type="ARBA" id="ARBA00049506"/>
    </source>
</evidence>
<organism evidence="14 15">
    <name type="scientific">Rotaria magnacalcarata</name>
    <dbReference type="NCBI Taxonomy" id="392030"/>
    <lineage>
        <taxon>Eukaryota</taxon>
        <taxon>Metazoa</taxon>
        <taxon>Spiralia</taxon>
        <taxon>Gnathifera</taxon>
        <taxon>Rotifera</taxon>
        <taxon>Eurotatoria</taxon>
        <taxon>Bdelloidea</taxon>
        <taxon>Philodinida</taxon>
        <taxon>Philodinidae</taxon>
        <taxon>Rotaria</taxon>
    </lineage>
</organism>
<feature type="transmembrane region" description="Helical" evidence="11">
    <location>
        <begin position="178"/>
        <end position="200"/>
    </location>
</feature>
<dbReference type="AlphaFoldDB" id="A0A8S3FXZ3"/>
<dbReference type="EMBL" id="CAJOBJ010279709">
    <property type="protein sequence ID" value="CAF5142451.1"/>
    <property type="molecule type" value="Genomic_DNA"/>
</dbReference>
<accession>A0A8S3FXZ3</accession>
<dbReference type="EC" id="2.4.1.258" evidence="3"/>
<reference evidence="14" key="1">
    <citation type="submission" date="2021-02" db="EMBL/GenBank/DDBJ databases">
        <authorList>
            <person name="Nowell W R."/>
        </authorList>
    </citation>
    <scope>NUCLEOTIDE SEQUENCE</scope>
</reference>
<evidence type="ECO:0000313" key="15">
    <source>
        <dbReference type="Proteomes" id="UP000681720"/>
    </source>
</evidence>
<keyword evidence="8 11" id="KW-1133">Transmembrane helix</keyword>
<comment type="caution">
    <text evidence="14">The sequence shown here is derived from an EMBL/GenBank/DDBJ whole genome shotgun (WGS) entry which is preliminary data.</text>
</comment>
<dbReference type="Pfam" id="PF05208">
    <property type="entry name" value="ALG3"/>
    <property type="match status" value="1"/>
</dbReference>
<comment type="catalytic activity">
    <reaction evidence="10">
        <text>an alpha-D-Man-(1-&gt;2)-alpha-D-Man-(1-&gt;2)-alpha-D-Man-(1-&gt;3)-[alpha-D-Man-(1-&gt;6)]-beta-D-Man-(1-&gt;4)-beta-D-GlcNAc-(1-&gt;4)-alpha-D-GlcNAc-diphospho-di-trans,poly-cis-dolichol + a di-trans,poly-cis-dolichyl beta-D-mannosyl phosphate = an alpha-D-Man-(1-&gt;2)-alpha-D-Man-(1-&gt;2)-alpha-D-Man-(1-&gt;3)-[alpha-D-Man-(1-&gt;3)-alpha-D-Man-(1-&gt;6)]-beta-D-Man-(1-&gt;4)-beta-D-GlcNAc-(1-&gt;4)-alpha-D-GlcNAc-diphospho-di-trans,poly-cis-dolichol + a di-trans,poly-cis-dolichyl phosphate + H(+)</text>
        <dbReference type="Rhea" id="RHEA:29527"/>
        <dbReference type="Rhea" id="RHEA-COMP:19498"/>
        <dbReference type="Rhea" id="RHEA-COMP:19501"/>
        <dbReference type="Rhea" id="RHEA-COMP:19516"/>
        <dbReference type="Rhea" id="RHEA-COMP:19517"/>
        <dbReference type="ChEBI" id="CHEBI:15378"/>
        <dbReference type="ChEBI" id="CHEBI:57683"/>
        <dbReference type="ChEBI" id="CHEBI:58211"/>
        <dbReference type="ChEBI" id="CHEBI:132515"/>
        <dbReference type="ChEBI" id="CHEBI:132516"/>
        <dbReference type="EC" id="2.4.1.258"/>
    </reaction>
    <physiologicalReaction direction="left-to-right" evidence="10">
        <dbReference type="Rhea" id="RHEA:29528"/>
    </physiologicalReaction>
</comment>
<evidence type="ECO:0000256" key="5">
    <source>
        <dbReference type="ARBA" id="ARBA00022679"/>
    </source>
</evidence>
<dbReference type="InterPro" id="IPR007873">
    <property type="entry name" value="Glycosyltransferase_ALG3"/>
</dbReference>
<evidence type="ECO:0000256" key="2">
    <source>
        <dbReference type="ARBA" id="ARBA00004922"/>
    </source>
</evidence>
<evidence type="ECO:0000313" key="13">
    <source>
        <dbReference type="EMBL" id="CAF4967693.1"/>
    </source>
</evidence>
<sequence length="219" mass="26062">MPPPQSRSSSTSNFSTRLKLLFRQCFQLSFYKDLLLNPKKSIYIMSGLFILEVFLNIFIVRIINYTEIDWKAYMQEVEGVVNGTYDYYQLKGDTGPLVYPAGFVYIYLIFYYITNFGNNVRLVQYIFVGLYLIMISAVFYIYNRNTKVPPYAYIFMCLLAYRIHSIFVLRLFNDPIAMTLLYISLAFLLRRQWTVACILYRQTIQINRIFWIMSIERCC</sequence>
<evidence type="ECO:0000256" key="6">
    <source>
        <dbReference type="ARBA" id="ARBA00022692"/>
    </source>
</evidence>
<keyword evidence="5" id="KW-0808">Transferase</keyword>
<evidence type="ECO:0000313" key="14">
    <source>
        <dbReference type="EMBL" id="CAF5142451.1"/>
    </source>
</evidence>
<evidence type="ECO:0000256" key="9">
    <source>
        <dbReference type="ARBA" id="ARBA00023136"/>
    </source>
</evidence>
<feature type="transmembrane region" description="Helical" evidence="11">
    <location>
        <begin position="97"/>
        <end position="116"/>
    </location>
</feature>
<dbReference type="PANTHER" id="PTHR12646">
    <property type="entry name" value="NOT56 - RELATED"/>
    <property type="match status" value="1"/>
</dbReference>
<comment type="pathway">
    <text evidence="2">Protein modification; protein glycosylation.</text>
</comment>
<feature type="transmembrane region" description="Helical" evidence="11">
    <location>
        <begin position="42"/>
        <end position="64"/>
    </location>
</feature>
<dbReference type="PANTHER" id="PTHR12646:SF0">
    <property type="entry name" value="DOL-P-MAN:MAN(5)GLCNAC(2)-PP-DOL ALPHA-1,3-MANNOSYLTRANSFERASE"/>
    <property type="match status" value="1"/>
</dbReference>
<dbReference type="Proteomes" id="UP000681720">
    <property type="component" value="Unassembled WGS sequence"/>
</dbReference>
<dbReference type="GO" id="GO:0005789">
    <property type="term" value="C:endoplasmic reticulum membrane"/>
    <property type="evidence" value="ECO:0007669"/>
    <property type="project" value="UniProtKB-SubCell"/>
</dbReference>
<keyword evidence="6 11" id="KW-0812">Transmembrane</keyword>
<dbReference type="GO" id="GO:0052925">
    <property type="term" value="F:dol-P-Man:Man(5)GlcNAc(2)-PP-Dol alpha-1,3-mannosyltransferase activity"/>
    <property type="evidence" value="ECO:0007669"/>
    <property type="project" value="UniProtKB-EC"/>
</dbReference>
<protein>
    <recommendedName>
        <fullName evidence="3">dolichyl-P-Man:Man5GlcNAc2-PP-dolichol alpha-1,3-mannosyltransferase</fullName>
        <ecNumber evidence="3">2.4.1.258</ecNumber>
    </recommendedName>
</protein>
<evidence type="ECO:0000256" key="3">
    <source>
        <dbReference type="ARBA" id="ARBA00011964"/>
    </source>
</evidence>
<feature type="transmembrane region" description="Helical" evidence="11">
    <location>
        <begin position="122"/>
        <end position="142"/>
    </location>
</feature>
<dbReference type="Proteomes" id="UP000681967">
    <property type="component" value="Unassembled WGS sequence"/>
</dbReference>
<keyword evidence="7" id="KW-0256">Endoplasmic reticulum</keyword>
<evidence type="ECO:0000313" key="12">
    <source>
        <dbReference type="EMBL" id="CAF4569525.1"/>
    </source>
</evidence>
<proteinExistence type="predicted"/>